<evidence type="ECO:0000256" key="3">
    <source>
        <dbReference type="ARBA" id="ARBA00023015"/>
    </source>
</evidence>
<dbReference type="Proteomes" id="UP000308092">
    <property type="component" value="Unassembled WGS sequence"/>
</dbReference>
<dbReference type="STRING" id="1220188.A0A4S3JCG7"/>
<protein>
    <recommendedName>
        <fullName evidence="8">Zn(2)-C6 fungal-type domain-containing protein</fullName>
    </recommendedName>
</protein>
<dbReference type="GO" id="GO:0005634">
    <property type="term" value="C:nucleus"/>
    <property type="evidence" value="ECO:0007669"/>
    <property type="project" value="UniProtKB-SubCell"/>
</dbReference>
<keyword evidence="2" id="KW-0479">Metal-binding</keyword>
<keyword evidence="5" id="KW-0804">Transcription</keyword>
<dbReference type="CDD" id="cd12148">
    <property type="entry name" value="fungal_TF_MHR"/>
    <property type="match status" value="1"/>
</dbReference>
<dbReference type="EMBL" id="SOSA01000310">
    <property type="protein sequence ID" value="THC92762.1"/>
    <property type="molecule type" value="Genomic_DNA"/>
</dbReference>
<dbReference type="InterPro" id="IPR007219">
    <property type="entry name" value="XnlR_reg_dom"/>
</dbReference>
<dbReference type="GeneID" id="54324824"/>
<dbReference type="Pfam" id="PF04082">
    <property type="entry name" value="Fungal_trans"/>
    <property type="match status" value="1"/>
</dbReference>
<evidence type="ECO:0000256" key="2">
    <source>
        <dbReference type="ARBA" id="ARBA00022723"/>
    </source>
</evidence>
<dbReference type="SMART" id="SM00066">
    <property type="entry name" value="GAL4"/>
    <property type="match status" value="1"/>
</dbReference>
<feature type="compositionally biased region" description="Polar residues" evidence="7">
    <location>
        <begin position="687"/>
        <end position="703"/>
    </location>
</feature>
<dbReference type="GO" id="GO:0003677">
    <property type="term" value="F:DNA binding"/>
    <property type="evidence" value="ECO:0007669"/>
    <property type="project" value="UniProtKB-KW"/>
</dbReference>
<evidence type="ECO:0000259" key="8">
    <source>
        <dbReference type="PROSITE" id="PS50048"/>
    </source>
</evidence>
<accession>A0A4S3JCG7</accession>
<reference evidence="9 12" key="2">
    <citation type="submission" date="2019-08" db="EMBL/GenBank/DDBJ databases">
        <title>The genome sequence of a newly discovered highly antifungal drug resistant Aspergillus species, Aspergillus tanneri NIH 1004.</title>
        <authorList>
            <person name="Mounaud S."/>
            <person name="Singh I."/>
            <person name="Joardar V."/>
            <person name="Pakala S."/>
            <person name="Pakala S."/>
            <person name="Venepally P."/>
            <person name="Chung J.K."/>
            <person name="Losada L."/>
            <person name="Nierman W.C."/>
        </authorList>
    </citation>
    <scope>NUCLEOTIDE SEQUENCE [LARGE SCALE GENOMIC DNA]</scope>
    <source>
        <strain evidence="9 12">NIH1004</strain>
    </source>
</reference>
<feature type="region of interest" description="Disordered" evidence="7">
    <location>
        <begin position="1"/>
        <end position="27"/>
    </location>
</feature>
<evidence type="ECO:0000313" key="10">
    <source>
        <dbReference type="EMBL" id="THC92762.1"/>
    </source>
</evidence>
<evidence type="ECO:0000256" key="5">
    <source>
        <dbReference type="ARBA" id="ARBA00023163"/>
    </source>
</evidence>
<feature type="compositionally biased region" description="Low complexity" evidence="7">
    <location>
        <begin position="10"/>
        <end position="27"/>
    </location>
</feature>
<dbReference type="GO" id="GO:0008270">
    <property type="term" value="F:zinc ion binding"/>
    <property type="evidence" value="ECO:0007669"/>
    <property type="project" value="InterPro"/>
</dbReference>
<dbReference type="CDD" id="cd00067">
    <property type="entry name" value="GAL4"/>
    <property type="match status" value="1"/>
</dbReference>
<feature type="compositionally biased region" description="Low complexity" evidence="7">
    <location>
        <begin position="772"/>
        <end position="804"/>
    </location>
</feature>
<dbReference type="PROSITE" id="PS50048">
    <property type="entry name" value="ZN2_CY6_FUNGAL_2"/>
    <property type="match status" value="1"/>
</dbReference>
<feature type="domain" description="Zn(2)-C6 fungal-type" evidence="8">
    <location>
        <begin position="35"/>
        <end position="64"/>
    </location>
</feature>
<keyword evidence="3" id="KW-0805">Transcription regulation</keyword>
<organism evidence="10 11">
    <name type="scientific">Aspergillus tanneri</name>
    <dbReference type="NCBI Taxonomy" id="1220188"/>
    <lineage>
        <taxon>Eukaryota</taxon>
        <taxon>Fungi</taxon>
        <taxon>Dikarya</taxon>
        <taxon>Ascomycota</taxon>
        <taxon>Pezizomycotina</taxon>
        <taxon>Eurotiomycetes</taxon>
        <taxon>Eurotiomycetidae</taxon>
        <taxon>Eurotiales</taxon>
        <taxon>Aspergillaceae</taxon>
        <taxon>Aspergillus</taxon>
        <taxon>Aspergillus subgen. Circumdati</taxon>
    </lineage>
</organism>
<feature type="compositionally biased region" description="Polar residues" evidence="7">
    <location>
        <begin position="847"/>
        <end position="861"/>
    </location>
</feature>
<feature type="region of interest" description="Disordered" evidence="7">
    <location>
        <begin position="66"/>
        <end position="120"/>
    </location>
</feature>
<feature type="region of interest" description="Disordered" evidence="7">
    <location>
        <begin position="833"/>
        <end position="861"/>
    </location>
</feature>
<dbReference type="InterPro" id="IPR036864">
    <property type="entry name" value="Zn2-C6_fun-type_DNA-bd_sf"/>
</dbReference>
<dbReference type="Proteomes" id="UP000324241">
    <property type="component" value="Unassembled WGS sequence"/>
</dbReference>
<dbReference type="Pfam" id="PF00172">
    <property type="entry name" value="Zn_clus"/>
    <property type="match status" value="1"/>
</dbReference>
<keyword evidence="6" id="KW-0539">Nucleus</keyword>
<feature type="region of interest" description="Disordered" evidence="7">
    <location>
        <begin position="687"/>
        <end position="720"/>
    </location>
</feature>
<dbReference type="PANTHER" id="PTHR47338:SF5">
    <property type="entry name" value="ZN(II)2CYS6 TRANSCRIPTION FACTOR (EUROFUNG)"/>
    <property type="match status" value="1"/>
</dbReference>
<comment type="caution">
    <text evidence="10">The sequence shown here is derived from an EMBL/GenBank/DDBJ whole genome shotgun (WGS) entry which is preliminary data.</text>
</comment>
<dbReference type="InterPro" id="IPR001138">
    <property type="entry name" value="Zn2Cys6_DnaBD"/>
</dbReference>
<reference evidence="10 11" key="1">
    <citation type="submission" date="2019-03" db="EMBL/GenBank/DDBJ databases">
        <title>The genome sequence of a newly discovered highly antifungal drug resistant Aspergillus species, Aspergillus tanneri NIH 1004.</title>
        <authorList>
            <person name="Mounaud S."/>
            <person name="Singh I."/>
            <person name="Joardar V."/>
            <person name="Pakala S."/>
            <person name="Pakala S."/>
            <person name="Venepally P."/>
            <person name="Hoover J."/>
            <person name="Nierman W."/>
            <person name="Chung J."/>
            <person name="Losada L."/>
        </authorList>
    </citation>
    <scope>NUCLEOTIDE SEQUENCE [LARGE SCALE GENOMIC DNA]</scope>
    <source>
        <strain evidence="10 11">NIH1004</strain>
    </source>
</reference>
<dbReference type="InterPro" id="IPR050815">
    <property type="entry name" value="TF_fung"/>
</dbReference>
<evidence type="ECO:0000313" key="12">
    <source>
        <dbReference type="Proteomes" id="UP000324241"/>
    </source>
</evidence>
<dbReference type="GO" id="GO:0006351">
    <property type="term" value="P:DNA-templated transcription"/>
    <property type="evidence" value="ECO:0007669"/>
    <property type="project" value="InterPro"/>
</dbReference>
<dbReference type="RefSeq" id="XP_033428812.1">
    <property type="nucleotide sequence ID" value="XM_033566817.1"/>
</dbReference>
<dbReference type="OrthoDB" id="5069333at2759"/>
<dbReference type="PROSITE" id="PS00463">
    <property type="entry name" value="ZN2_CY6_FUNGAL_1"/>
    <property type="match status" value="1"/>
</dbReference>
<feature type="region of interest" description="Disordered" evidence="7">
    <location>
        <begin position="771"/>
        <end position="805"/>
    </location>
</feature>
<evidence type="ECO:0000313" key="11">
    <source>
        <dbReference type="Proteomes" id="UP000308092"/>
    </source>
</evidence>
<dbReference type="EMBL" id="QUQM01000001">
    <property type="protein sequence ID" value="KAA8649451.1"/>
    <property type="molecule type" value="Genomic_DNA"/>
</dbReference>
<keyword evidence="11" id="KW-1185">Reference proteome</keyword>
<dbReference type="GO" id="GO:0000981">
    <property type="term" value="F:DNA-binding transcription factor activity, RNA polymerase II-specific"/>
    <property type="evidence" value="ECO:0007669"/>
    <property type="project" value="InterPro"/>
</dbReference>
<comment type="subcellular location">
    <subcellularLocation>
        <location evidence="1">Nucleus</location>
    </subcellularLocation>
</comment>
<evidence type="ECO:0000256" key="1">
    <source>
        <dbReference type="ARBA" id="ARBA00004123"/>
    </source>
</evidence>
<evidence type="ECO:0000256" key="7">
    <source>
        <dbReference type="SAM" id="MobiDB-lite"/>
    </source>
</evidence>
<dbReference type="Gene3D" id="4.10.240.10">
    <property type="entry name" value="Zn(2)-C6 fungal-type DNA-binding domain"/>
    <property type="match status" value="1"/>
</dbReference>
<evidence type="ECO:0000313" key="9">
    <source>
        <dbReference type="EMBL" id="KAA8649451.1"/>
    </source>
</evidence>
<dbReference type="GO" id="GO:0009893">
    <property type="term" value="P:positive regulation of metabolic process"/>
    <property type="evidence" value="ECO:0007669"/>
    <property type="project" value="UniProtKB-ARBA"/>
</dbReference>
<gene>
    <name evidence="9" type="ORF">ATNIH1004_002122</name>
    <name evidence="10" type="ORF">EYZ11_007754</name>
</gene>
<dbReference type="SUPFAM" id="SSF57701">
    <property type="entry name" value="Zn2/Cys6 DNA-binding domain"/>
    <property type="match status" value="1"/>
</dbReference>
<dbReference type="AlphaFoldDB" id="A0A4S3JCG7"/>
<keyword evidence="4" id="KW-0238">DNA-binding</keyword>
<evidence type="ECO:0000256" key="4">
    <source>
        <dbReference type="ARBA" id="ARBA00023125"/>
    </source>
</evidence>
<sequence length="904" mass="99581">MKFTSTLMDPASTSSATSTPTSAATSPVSSSLRRSCIFCRARKIRCSGGHICSACRERNINCVYGPEARKGRPRRKQPSADRPLRVPPPRTSDVDSSPAPLRRNQSPHERGGSPGSQHTLGQDLEQMFNEYFIHRSGSRSNLFQNSIASFQREMDRPSSTRASAECPRRLTYDGLLSFLAHDMVEMLLRFSNLGCEQPQGTNRHFYITSLAADTTQTMFDPPQPMKKPLSTLGKYRLLQMVDLWFSMHPLSPLISKTLLISEIKDETVDPALLAIMLADACQVHHGGANGQAAMDQEDPQILAQFAANQLRQRVLSLTDPDPLSTAQALIFMGWRELCQGNARRGTCYVGYTCRIVSRLHKMWAEGNQMEVDGIKLNGINITKVKKEILQNIYWLCLSTTTWSFMQIQQPFSLLLPDEIPDFPSMDESSSPILRLDQASDNISTLQAQIRTMQWLWPLSHITSTVAHVYTLFLNATRDDETPRCEIAPWQTQHIHELQQLPQACFDPSVLSRHIRRILLQAIQAVEREVTNVASQSFLLAAYHTIVIHMLFSQPKRSTDTVLLTSSTIRTFAQSASALLTIARRSPPQPTSPVPLPRVMGHGSTDGVRTLALGLDTCSRALVQIHSQSDRWRRDSDEPTAMLHAQLAEYVQAMHQVCKADSLMQRGSVIRPVKKRLKQLKHSFSSQWSATPVVSTHSSPTDQTSVHHPSSSPREPSRHPVHLDAAAGLPFSHLAPSPSPALSDRAPESLDSYFYLGEPDLGSLLALSGFAKPSSGARPSVPPSRSSTSECSLPSHPSSLPPSHHQGADSLLLAAQLSVHDRHNVGVDALPEPYDATFAPRSHPIQPRRSQGSPDPPVSTTSEADVATLRYGGAVGIASPWAVPPSWLDPFGSAAGGETEGLFRT</sequence>
<evidence type="ECO:0000256" key="6">
    <source>
        <dbReference type="ARBA" id="ARBA00023242"/>
    </source>
</evidence>
<name>A0A4S3JCG7_9EURO</name>
<proteinExistence type="predicted"/>
<dbReference type="VEuPathDB" id="FungiDB:EYZ11_007754"/>
<dbReference type="PANTHER" id="PTHR47338">
    <property type="entry name" value="ZN(II)2CYS6 TRANSCRIPTION FACTOR (EUROFUNG)-RELATED"/>
    <property type="match status" value="1"/>
</dbReference>